<dbReference type="Pfam" id="PF00378">
    <property type="entry name" value="ECH_1"/>
    <property type="match status" value="1"/>
</dbReference>
<reference evidence="4" key="1">
    <citation type="journal article" date="2018" name="Genome Biol.">
        <title>SKESA: strategic k-mer extension for scrupulous assemblies.</title>
        <authorList>
            <person name="Souvorov A."/>
            <person name="Agarwala R."/>
            <person name="Lipman D.J."/>
        </authorList>
    </citation>
    <scope>NUCLEOTIDE SEQUENCE</scope>
    <source>
        <strain evidence="4">23-88</strain>
    </source>
</reference>
<dbReference type="PANTHER" id="PTHR43802:SF1">
    <property type="entry name" value="IP11341P-RELATED"/>
    <property type="match status" value="1"/>
</dbReference>
<accession>A0A730WND3</accession>
<gene>
    <name evidence="4" type="ORF">GND90_003661</name>
</gene>
<dbReference type="GO" id="GO:0016829">
    <property type="term" value="F:lyase activity"/>
    <property type="evidence" value="ECO:0007669"/>
    <property type="project" value="UniProtKB-KW"/>
</dbReference>
<protein>
    <submittedName>
        <fullName evidence="4">Enoyl-CoA hydratase</fullName>
    </submittedName>
</protein>
<dbReference type="SUPFAM" id="SSF52096">
    <property type="entry name" value="ClpP/crotonase"/>
    <property type="match status" value="1"/>
</dbReference>
<dbReference type="Gene3D" id="3.90.226.10">
    <property type="entry name" value="2-enoyl-CoA Hydratase, Chain A, domain 1"/>
    <property type="match status" value="1"/>
</dbReference>
<evidence type="ECO:0000313" key="4">
    <source>
        <dbReference type="EMBL" id="HAE4190633.1"/>
    </source>
</evidence>
<dbReference type="InterPro" id="IPR018376">
    <property type="entry name" value="Enoyl-CoA_hyd/isom_CS"/>
</dbReference>
<dbReference type="PANTHER" id="PTHR43802">
    <property type="entry name" value="ENOYL-COA HYDRATASE"/>
    <property type="match status" value="1"/>
</dbReference>
<keyword evidence="2" id="KW-0456">Lyase</keyword>
<name>A0A730WND3_SALHO</name>
<comment type="similarity">
    <text evidence="1 3">Belongs to the enoyl-CoA hydratase/isomerase family.</text>
</comment>
<evidence type="ECO:0000256" key="3">
    <source>
        <dbReference type="RuleBase" id="RU003707"/>
    </source>
</evidence>
<dbReference type="EMBL" id="DAARWD010000020">
    <property type="protein sequence ID" value="HAE4190633.1"/>
    <property type="molecule type" value="Genomic_DNA"/>
</dbReference>
<organism evidence="4">
    <name type="scientific">Salmonella enterica subsp. houtenae serovar 1,40:z4,z32:-</name>
    <dbReference type="NCBI Taxonomy" id="1967604"/>
    <lineage>
        <taxon>Bacteria</taxon>
        <taxon>Pseudomonadati</taxon>
        <taxon>Pseudomonadota</taxon>
        <taxon>Gammaproteobacteria</taxon>
        <taxon>Enterobacterales</taxon>
        <taxon>Enterobacteriaceae</taxon>
        <taxon>Salmonella</taxon>
    </lineage>
</organism>
<comment type="caution">
    <text evidence="4">The sequence shown here is derived from an EMBL/GenBank/DDBJ whole genome shotgun (WGS) entry which is preliminary data.</text>
</comment>
<dbReference type="PROSITE" id="PS00166">
    <property type="entry name" value="ENOYL_COA_HYDRATASE"/>
    <property type="match status" value="1"/>
</dbReference>
<evidence type="ECO:0000256" key="2">
    <source>
        <dbReference type="ARBA" id="ARBA00023239"/>
    </source>
</evidence>
<dbReference type="AlphaFoldDB" id="A0A730WND3"/>
<dbReference type="InterPro" id="IPR001753">
    <property type="entry name" value="Enoyl-CoA_hydra/iso"/>
</dbReference>
<dbReference type="InterPro" id="IPR029045">
    <property type="entry name" value="ClpP/crotonase-like_dom_sf"/>
</dbReference>
<proteinExistence type="inferred from homology"/>
<reference evidence="4" key="2">
    <citation type="submission" date="2018-07" db="EMBL/GenBank/DDBJ databases">
        <authorList>
            <consortium name="NCBI Pathogen Detection Project"/>
        </authorList>
    </citation>
    <scope>NUCLEOTIDE SEQUENCE</scope>
    <source>
        <strain evidence="4">23-88</strain>
    </source>
</reference>
<sequence>MTESEQVLYEKIDERIALITLNRPEKKNAITLKMAQLIQRYLHQAETDETVRVIVLTGCQSVFSAGMDIHAFRKGELPIVEPEGFGGLIHACLNKPIIAAIDGIAYGGGFELALSCDLIIASRNSTFRFPETGIGLVAAQGGCARLPYRISPYIALDWLLTGRVFHAEEALRYGAISRISESNVLSEALEIASQIGEKDTAATQAVKNIIHHGLIHNEAENFEHQKTWVDIIRRSAVK</sequence>
<evidence type="ECO:0000256" key="1">
    <source>
        <dbReference type="ARBA" id="ARBA00005254"/>
    </source>
</evidence>
<dbReference type="CDD" id="cd06558">
    <property type="entry name" value="crotonase-like"/>
    <property type="match status" value="1"/>
</dbReference>